<evidence type="ECO:0000259" key="6">
    <source>
        <dbReference type="PROSITE" id="PS50921"/>
    </source>
</evidence>
<dbReference type="InterPro" id="IPR029016">
    <property type="entry name" value="GAF-like_dom_sf"/>
</dbReference>
<comment type="caution">
    <text evidence="7">The sequence shown here is derived from an EMBL/GenBank/DDBJ whole genome shotgun (WGS) entry which is preliminary data.</text>
</comment>
<reference evidence="7 8" key="1">
    <citation type="submission" date="2024-09" db="EMBL/GenBank/DDBJ databases">
        <authorList>
            <person name="Lee S.D."/>
        </authorList>
    </citation>
    <scope>NUCLEOTIDE SEQUENCE [LARGE SCALE GENOMIC DNA]</scope>
    <source>
        <strain evidence="7 8">N1-3</strain>
    </source>
</reference>
<dbReference type="InterPro" id="IPR036388">
    <property type="entry name" value="WH-like_DNA-bd_sf"/>
</dbReference>
<evidence type="ECO:0000256" key="1">
    <source>
        <dbReference type="ARBA" id="ARBA00022679"/>
    </source>
</evidence>
<dbReference type="InterPro" id="IPR011006">
    <property type="entry name" value="CheY-like_superfamily"/>
</dbReference>
<dbReference type="Gene3D" id="3.30.450.40">
    <property type="match status" value="1"/>
</dbReference>
<dbReference type="Pfam" id="PF13185">
    <property type="entry name" value="GAF_2"/>
    <property type="match status" value="1"/>
</dbReference>
<dbReference type="Pfam" id="PF03861">
    <property type="entry name" value="ANTAR"/>
    <property type="match status" value="1"/>
</dbReference>
<dbReference type="Gene3D" id="1.10.10.10">
    <property type="entry name" value="Winged helix-like DNA-binding domain superfamily/Winged helix DNA-binding domain"/>
    <property type="match status" value="1"/>
</dbReference>
<dbReference type="InterPro" id="IPR012074">
    <property type="entry name" value="GAF_ANTAR"/>
</dbReference>
<accession>A0ABV6WST7</accession>
<feature type="compositionally biased region" description="Pro residues" evidence="5">
    <location>
        <begin position="240"/>
        <end position="249"/>
    </location>
</feature>
<organism evidence="7 8">
    <name type="scientific">Streptacidiphilus alkalitolerans</name>
    <dbReference type="NCBI Taxonomy" id="3342712"/>
    <lineage>
        <taxon>Bacteria</taxon>
        <taxon>Bacillati</taxon>
        <taxon>Actinomycetota</taxon>
        <taxon>Actinomycetes</taxon>
        <taxon>Kitasatosporales</taxon>
        <taxon>Streptomycetaceae</taxon>
        <taxon>Streptacidiphilus</taxon>
    </lineage>
</organism>
<dbReference type="Proteomes" id="UP001592530">
    <property type="component" value="Unassembled WGS sequence"/>
</dbReference>
<dbReference type="SMART" id="SM00065">
    <property type="entry name" value="GAF"/>
    <property type="match status" value="1"/>
</dbReference>
<evidence type="ECO:0000256" key="5">
    <source>
        <dbReference type="SAM" id="MobiDB-lite"/>
    </source>
</evidence>
<evidence type="ECO:0000256" key="2">
    <source>
        <dbReference type="ARBA" id="ARBA00022777"/>
    </source>
</evidence>
<proteinExistence type="predicted"/>
<evidence type="ECO:0000313" key="7">
    <source>
        <dbReference type="EMBL" id="MFC1429100.1"/>
    </source>
</evidence>
<feature type="domain" description="ANTAR" evidence="6">
    <location>
        <begin position="165"/>
        <end position="226"/>
    </location>
</feature>
<feature type="region of interest" description="Disordered" evidence="5">
    <location>
        <begin position="227"/>
        <end position="249"/>
    </location>
</feature>
<sequence length="249" mass="26225">MWAERGSLAVAARLASSARALQGHAGVGETLRAIAETARELVEGSEHAGVSLLGSDGSLTSPAYTDPTVLQLDQLQAELDQGPSLEAMRGSQSQVLQIDDIAQEQRWPAFTRGAGALGIGSMLACRISTGGTPAAALNLHAGRPSAFNDEAVELAVVFAVHASLALVNAGLVESLRRSMESRQAIGEATGILMERHRVTSQKAFELLVEASQRLNVKLRDIAARVVETGQDPTSIKRPQRPPTGPTPSH</sequence>
<dbReference type="SUPFAM" id="SSF52172">
    <property type="entry name" value="CheY-like"/>
    <property type="match status" value="1"/>
</dbReference>
<keyword evidence="4" id="KW-0804">Transcription</keyword>
<dbReference type="RefSeq" id="WP_380547409.1">
    <property type="nucleotide sequence ID" value="NZ_JBHEZY010000001.1"/>
</dbReference>
<dbReference type="InterPro" id="IPR003018">
    <property type="entry name" value="GAF"/>
</dbReference>
<dbReference type="PROSITE" id="PS50921">
    <property type="entry name" value="ANTAR"/>
    <property type="match status" value="1"/>
</dbReference>
<dbReference type="EMBL" id="JBHEZY010000001">
    <property type="protein sequence ID" value="MFC1429100.1"/>
    <property type="molecule type" value="Genomic_DNA"/>
</dbReference>
<protein>
    <submittedName>
        <fullName evidence="7">GAF and ANTAR domain-containing protein</fullName>
    </submittedName>
</protein>
<dbReference type="SMART" id="SM01012">
    <property type="entry name" value="ANTAR"/>
    <property type="match status" value="1"/>
</dbReference>
<evidence type="ECO:0000256" key="4">
    <source>
        <dbReference type="ARBA" id="ARBA00023163"/>
    </source>
</evidence>
<evidence type="ECO:0000256" key="3">
    <source>
        <dbReference type="ARBA" id="ARBA00023015"/>
    </source>
</evidence>
<keyword evidence="3" id="KW-0805">Transcription regulation</keyword>
<gene>
    <name evidence="7" type="ORF">ACEZDB_00270</name>
</gene>
<keyword evidence="1" id="KW-0808">Transferase</keyword>
<keyword evidence="2" id="KW-0418">Kinase</keyword>
<dbReference type="SUPFAM" id="SSF55781">
    <property type="entry name" value="GAF domain-like"/>
    <property type="match status" value="1"/>
</dbReference>
<evidence type="ECO:0000313" key="8">
    <source>
        <dbReference type="Proteomes" id="UP001592530"/>
    </source>
</evidence>
<dbReference type="InterPro" id="IPR005561">
    <property type="entry name" value="ANTAR"/>
</dbReference>
<name>A0ABV6WST7_9ACTN</name>
<dbReference type="PIRSF" id="PIRSF036625">
    <property type="entry name" value="GAF_ANTAR"/>
    <property type="match status" value="1"/>
</dbReference>